<sequence length="2147" mass="232605">MTRARVEIANRTVTAKAGVSGLLLKVSRADGSSQDGLVTIEVDYSRFAAAYGGDWASRLRLTRVVDGRSLNSRNNLKTHTVTAAVPVPGSGSASLIALAGGASGDNGDYSATSLSPAATWQVSAQTGAFSWSYALNDPPAVGGPEPGLNMSYSSGAVDGLSASTNTQGSWVGDGWNLWPGFIERKYKACADDKDAMRGGEPNNKTVYGGDQCWYKPEGNATISLNGSAVELAKSSGNTWKGVSDDGTKIELLTDTSLGNGDADGEYWKATKPDGTQYYFGRNYGPGGSSGGTATKSTWTLPVYGNHPDELGYTAGDFAASRTTQAWRWNLDYVVDRRGNTMTYFYDREDGAYGREGDKDKRTTYHRGGWLTRIEYGNRSTAAATVRPAARIVFDTADRCASNCWNDGDPVKASWPDTPWDQYCKTAPCTDQLSPTFWTAKRLATVRAQVYSGTGDTYQDVTTWTLRHTYLQAGDNEGKPMWLAGVTRTGKVTTAGGAEASDPEIVFDPGTEPLPNRVDAMADGRSNLFRSRINTITTETGAQIAVSYSAPECVRNALPTAHSNTKRCYPQYYGPKGEEPTLDWFHKYRVDRIDVYDNTGGFAHQQTNYDYLDTPAWHYDDSELVDEKKRTWGEFRGYGKVRVRTGLESGVQTATEFLYFRGMDEDKQPASAGEKPPTGSRDVWITDSQNVRVEDHEAYAGMIREETTLLGAGGGWISGTITTPSRQGPTATFGNLKAWMVNSETVRNRTKLANGTTRWTKTVTTVNSDNLPTSIDDQGDESTTTDDTCTRTWYARNPSLWLLNLPKKTEMVGVACAATATLPADLLSAFRTTYDAADNNWDTYLPVAGNVAKVEEIDAWNGTTPTWITTGTYKYDAVGRVRESTDALGRLTKIGITPDVTGPVTAITTTNPLNQSSTTTYSTAWQKPVTVTDANGIRTDLTYDGLGRLLKAWLPGRTKAANPTAPSVEHIYQVRNTAATAVTTKTLLPSNTTYNTSITLYDGLLRPRQVQQQTLGGGRVLTDTVYDSRGLLDWSTAPYYDKTNTPPNTTVYGGAGTPAVPALTQNVYDGAGRLTDAIFKVGVNETLNEKWRTTTRYEGEKTTVIPPKGAIATTTITDARGRAVTLRQYKDRANAGSDTATTFDASQYRYTDRGEIASLTDPAGNVWRYEYDQRGRKKRDEDPDRGVTTFTYDDASQLISTTDSRTKTLVYGYDNLGRKTSLRENTTTGPLRAEWTYDTLTNGIGHLTSSTRYEPAGTTNAYVTETTQLDSAGRPTEKRLTIPAADSGLCQAGTLTPCTYTWTSTYRDNGTVATAEQPAAAGLPKEKLSYLYNEVGLLQGILGGGQIYLYDTVYNKLGQLTQQISGPYGKRTWTTNIIDENTGRTTNTNAIPELRSDVFNFGYEYDNAGNVEKIADRPAGGTADTQCYSYDGLRRLENAWTPANGDCAVSQRLNTNLGGPSPYWHAYTYYPGTDNRHTEWISKTTQLGPTAKTSIRTYAYLGQPGVSGSHPHAVNTVKTSVELTGTTVKTETFGYDETGNTSSRLGPNGTQTLTWDHEGKLFASADNAGTTSYVYDADGNRLIRRDPAGATLYLPGGTEVRKPTSSPATATRYYTGAQGVIAVRTSAGSLDWLVSDHHGTAEAAISNTDLSATRRRSTPFGSPRGTTPSTWPVAMDKGFLGGTVDDTGLTHLGAREYDPQIGKFISVDPVMDHGDPQQWNGYGYSHNNPATFSDPTGLIDSDCAVIAGGCPDYHPGNEPANQQGKGPGGNPCWPAKCSPQGNGGQDPFNPKTWTEQMPDGRKVPSKGYVTLQVWAQLLYGANGMGTHVSNLNAMELDKARRDVFCYNFSEICKKELDDSIAAQNKFLGDLLGITDAVDCVHGSVSACAWTVIGFVPIGKLKAAGTIGEALYKSGKTLCSFGGETQVLMADGSSKPISDVRVGDKVLATDPETGETSARPVTHTWIHEDGLRELKVGGSTVATTEDHPFWVASEKRWIGAGKIKMGQKLSSTEGREVASDGVAAAPMRLDIAYNLTVGEIDTYYVFAGNTPILVHNCGETIKAGDLEGLFTPGQLTRDPASQWYHEMLENDDLLGGINSAEHGDGILVSRDGLILGGHHRLDEVIRRVKDGRLDPDTPITIQRHPCSCD</sequence>
<dbReference type="InterPro" id="IPR056823">
    <property type="entry name" value="TEN-like_YD-shell"/>
</dbReference>
<dbReference type="SUPFAM" id="SSF51294">
    <property type="entry name" value="Hedgehog/intein (Hint) domain"/>
    <property type="match status" value="1"/>
</dbReference>
<dbReference type="InterPro" id="IPR050708">
    <property type="entry name" value="T6SS_VgrG/RHS"/>
</dbReference>
<accession>A0ABS2JGF4</accession>
<keyword evidence="1" id="KW-0677">Repeat</keyword>
<reference evidence="4 5" key="1">
    <citation type="submission" date="2021-02" db="EMBL/GenBank/DDBJ databases">
        <authorList>
            <person name="Lee D.-H."/>
        </authorList>
    </citation>
    <scope>NUCLEOTIDE SEQUENCE [LARGE SCALE GENOMIC DNA]</scope>
    <source>
        <strain evidence="4 5">MMS20-R2-29</strain>
    </source>
</reference>
<dbReference type="EMBL" id="JAFEUO010000007">
    <property type="protein sequence ID" value="MBM7085595.1"/>
    <property type="molecule type" value="Genomic_DNA"/>
</dbReference>
<keyword evidence="5" id="KW-1185">Reference proteome</keyword>
<dbReference type="InterPro" id="IPR036844">
    <property type="entry name" value="Hint_dom_sf"/>
</dbReference>
<dbReference type="InterPro" id="IPR022385">
    <property type="entry name" value="Rhs_assc_core"/>
</dbReference>
<evidence type="ECO:0000259" key="3">
    <source>
        <dbReference type="SMART" id="SM00306"/>
    </source>
</evidence>
<proteinExistence type="predicted"/>
<dbReference type="PANTHER" id="PTHR32305">
    <property type="match status" value="1"/>
</dbReference>
<dbReference type="InterPro" id="IPR006141">
    <property type="entry name" value="Intein_N"/>
</dbReference>
<dbReference type="CDD" id="cd00081">
    <property type="entry name" value="Hint"/>
    <property type="match status" value="1"/>
</dbReference>
<dbReference type="RefSeq" id="WP_204960824.1">
    <property type="nucleotide sequence ID" value="NZ_JAFEUO010000007.1"/>
</dbReference>
<dbReference type="NCBIfam" id="TIGR03696">
    <property type="entry name" value="Rhs_assc_core"/>
    <property type="match status" value="1"/>
</dbReference>
<dbReference type="InterPro" id="IPR030934">
    <property type="entry name" value="Intein_C"/>
</dbReference>
<dbReference type="PROSITE" id="PS50818">
    <property type="entry name" value="INTEIN_C_TER"/>
    <property type="match status" value="1"/>
</dbReference>
<dbReference type="Pfam" id="PF07591">
    <property type="entry name" value="PT-HINT"/>
    <property type="match status" value="1"/>
</dbReference>
<comment type="caution">
    <text evidence="4">The sequence shown here is derived from an EMBL/GenBank/DDBJ whole genome shotgun (WGS) entry which is preliminary data.</text>
</comment>
<dbReference type="InterPro" id="IPR006530">
    <property type="entry name" value="YD"/>
</dbReference>
<dbReference type="Proteomes" id="UP000809587">
    <property type="component" value="Unassembled WGS sequence"/>
</dbReference>
<feature type="domain" description="Hint" evidence="3">
    <location>
        <begin position="1916"/>
        <end position="2011"/>
    </location>
</feature>
<gene>
    <name evidence="4" type="ORF">JQN84_24025</name>
</gene>
<dbReference type="Pfam" id="PF05593">
    <property type="entry name" value="RHS_repeat"/>
    <property type="match status" value="1"/>
</dbReference>
<dbReference type="Pfam" id="PF25023">
    <property type="entry name" value="TEN_YD-shell"/>
    <property type="match status" value="1"/>
</dbReference>
<evidence type="ECO:0000313" key="5">
    <source>
        <dbReference type="Proteomes" id="UP000809587"/>
    </source>
</evidence>
<dbReference type="PANTHER" id="PTHR32305:SF17">
    <property type="entry name" value="TRNA NUCLEASE WAPA"/>
    <property type="match status" value="1"/>
</dbReference>
<feature type="region of interest" description="Disordered" evidence="2">
    <location>
        <begin position="1755"/>
        <end position="1793"/>
    </location>
</feature>
<protein>
    <recommendedName>
        <fullName evidence="3">Hint domain-containing protein</fullName>
    </recommendedName>
</protein>
<dbReference type="NCBIfam" id="TIGR01643">
    <property type="entry name" value="YD_repeat_2x"/>
    <property type="match status" value="3"/>
</dbReference>
<name>A0ABS2JGF4_9ACTN</name>
<dbReference type="SMART" id="SM00306">
    <property type="entry name" value="HintN"/>
    <property type="match status" value="1"/>
</dbReference>
<dbReference type="PROSITE" id="PS50817">
    <property type="entry name" value="INTEIN_N_TER"/>
    <property type="match status" value="1"/>
</dbReference>
<evidence type="ECO:0000256" key="2">
    <source>
        <dbReference type="SAM" id="MobiDB-lite"/>
    </source>
</evidence>
<evidence type="ECO:0000256" key="1">
    <source>
        <dbReference type="ARBA" id="ARBA00022737"/>
    </source>
</evidence>
<dbReference type="Gene3D" id="2.170.16.10">
    <property type="entry name" value="Hedgehog/Intein (Hint) domain"/>
    <property type="match status" value="1"/>
</dbReference>
<evidence type="ECO:0000313" key="4">
    <source>
        <dbReference type="EMBL" id="MBM7085595.1"/>
    </source>
</evidence>
<dbReference type="NCBIfam" id="TIGR01443">
    <property type="entry name" value="intein_Cterm"/>
    <property type="match status" value="1"/>
</dbReference>
<feature type="region of interest" description="Disordered" evidence="2">
    <location>
        <begin position="1652"/>
        <end position="1671"/>
    </location>
</feature>
<organism evidence="4 5">
    <name type="scientific">Micromonospora humidisoli</name>
    <dbReference type="NCBI Taxonomy" id="2807622"/>
    <lineage>
        <taxon>Bacteria</taxon>
        <taxon>Bacillati</taxon>
        <taxon>Actinomycetota</taxon>
        <taxon>Actinomycetes</taxon>
        <taxon>Micromonosporales</taxon>
        <taxon>Micromonosporaceae</taxon>
        <taxon>Micromonospora</taxon>
    </lineage>
</organism>
<dbReference type="InterPro" id="IPR031325">
    <property type="entry name" value="RHS_repeat"/>
</dbReference>
<dbReference type="InterPro" id="IPR003587">
    <property type="entry name" value="Hint_dom_N"/>
</dbReference>
<dbReference type="Gene3D" id="2.180.10.10">
    <property type="entry name" value="RHS repeat-associated core"/>
    <property type="match status" value="2"/>
</dbReference>